<feature type="region of interest" description="Disordered" evidence="1">
    <location>
        <begin position="1"/>
        <end position="146"/>
    </location>
</feature>
<protein>
    <submittedName>
        <fullName evidence="2">Mitotic checkpoint regulator, MAD2B-interacting-domain-containing protein</fullName>
    </submittedName>
</protein>
<feature type="compositionally biased region" description="Low complexity" evidence="1">
    <location>
        <begin position="124"/>
        <end position="137"/>
    </location>
</feature>
<comment type="caution">
    <text evidence="2">The sequence shown here is derived from an EMBL/GenBank/DDBJ whole genome shotgun (WGS) entry which is preliminary data.</text>
</comment>
<dbReference type="InterPro" id="IPR018800">
    <property type="entry name" value="PRCC"/>
</dbReference>
<evidence type="ECO:0000313" key="2">
    <source>
        <dbReference type="EMBL" id="KAK7206906.1"/>
    </source>
</evidence>
<name>A0ABR1FAM1_9ASCO</name>
<evidence type="ECO:0000256" key="1">
    <source>
        <dbReference type="SAM" id="MobiDB-lite"/>
    </source>
</evidence>
<dbReference type="Pfam" id="PF10253">
    <property type="entry name" value="PRCC"/>
    <property type="match status" value="1"/>
</dbReference>
<feature type="compositionally biased region" description="Basic and acidic residues" evidence="1">
    <location>
        <begin position="1"/>
        <end position="18"/>
    </location>
</feature>
<gene>
    <name evidence="2" type="ORF">BZA70DRAFT_117801</name>
</gene>
<evidence type="ECO:0000313" key="3">
    <source>
        <dbReference type="Proteomes" id="UP001498771"/>
    </source>
</evidence>
<feature type="compositionally biased region" description="Low complexity" evidence="1">
    <location>
        <begin position="19"/>
        <end position="34"/>
    </location>
</feature>
<proteinExistence type="predicted"/>
<dbReference type="PANTHER" id="PTHR13621">
    <property type="entry name" value="PROLINE-RICH PROTEIN PRCC"/>
    <property type="match status" value="1"/>
</dbReference>
<dbReference type="Proteomes" id="UP001498771">
    <property type="component" value="Unassembled WGS sequence"/>
</dbReference>
<dbReference type="GeneID" id="90034992"/>
<dbReference type="RefSeq" id="XP_064769939.1">
    <property type="nucleotide sequence ID" value="XM_064909480.1"/>
</dbReference>
<dbReference type="EMBL" id="JBBJBU010000002">
    <property type="protein sequence ID" value="KAK7206906.1"/>
    <property type="molecule type" value="Genomic_DNA"/>
</dbReference>
<dbReference type="PANTHER" id="PTHR13621:SF2">
    <property type="entry name" value="PROLINE-RICH PROTEIN PRCC"/>
    <property type="match status" value="1"/>
</dbReference>
<accession>A0ABR1FAM1</accession>
<organism evidence="2 3">
    <name type="scientific">Myxozyma melibiosi</name>
    <dbReference type="NCBI Taxonomy" id="54550"/>
    <lineage>
        <taxon>Eukaryota</taxon>
        <taxon>Fungi</taxon>
        <taxon>Dikarya</taxon>
        <taxon>Ascomycota</taxon>
        <taxon>Saccharomycotina</taxon>
        <taxon>Lipomycetes</taxon>
        <taxon>Lipomycetales</taxon>
        <taxon>Lipomycetaceae</taxon>
        <taxon>Myxozyma</taxon>
    </lineage>
</organism>
<reference evidence="2 3" key="1">
    <citation type="submission" date="2024-03" db="EMBL/GenBank/DDBJ databases">
        <title>Genome-scale model development and genomic sequencing of the oleaginous clade Lipomyces.</title>
        <authorList>
            <consortium name="Lawrence Berkeley National Laboratory"/>
            <person name="Czajka J.J."/>
            <person name="Han Y."/>
            <person name="Kim J."/>
            <person name="Mondo S.J."/>
            <person name="Hofstad B.A."/>
            <person name="Robles A."/>
            <person name="Haridas S."/>
            <person name="Riley R."/>
            <person name="LaButti K."/>
            <person name="Pangilinan J."/>
            <person name="Andreopoulos W."/>
            <person name="Lipzen A."/>
            <person name="Yan J."/>
            <person name="Wang M."/>
            <person name="Ng V."/>
            <person name="Grigoriev I.V."/>
            <person name="Spatafora J.W."/>
            <person name="Magnuson J.K."/>
            <person name="Baker S.E."/>
            <person name="Pomraning K.R."/>
        </authorList>
    </citation>
    <scope>NUCLEOTIDE SEQUENCE [LARGE SCALE GENOMIC DNA]</scope>
    <source>
        <strain evidence="2 3">Phaff 52-87</strain>
    </source>
</reference>
<keyword evidence="3" id="KW-1185">Reference proteome</keyword>
<sequence>MSETKDSESNSETDRKMEAASTASTSPTTTGTKRSASEVDSSKPAPSETQPRKKKITSKISGFSLGLVAAEPEKPTTTGIPPLPAQPTGVYKPLLLSSLPPLPTIDYKDSQPTAPAKASPPPQQDTTDTTPKTTAPQGIDSLVKEAGMTEQGLQILQGRHRNRNAPIKIVDYNVDEQYSYNQNLRDSGALQTVQPVKGISSGKHQLRTLISSANLQKESLEEAFASGRRNKKESGAKYGF</sequence>